<organism evidence="1 2">
    <name type="scientific">Kingdonia uniflora</name>
    <dbReference type="NCBI Taxonomy" id="39325"/>
    <lineage>
        <taxon>Eukaryota</taxon>
        <taxon>Viridiplantae</taxon>
        <taxon>Streptophyta</taxon>
        <taxon>Embryophyta</taxon>
        <taxon>Tracheophyta</taxon>
        <taxon>Spermatophyta</taxon>
        <taxon>Magnoliopsida</taxon>
        <taxon>Ranunculales</taxon>
        <taxon>Circaeasteraceae</taxon>
        <taxon>Kingdonia</taxon>
    </lineage>
</organism>
<evidence type="ECO:0000313" key="1">
    <source>
        <dbReference type="EMBL" id="KAF6138255.1"/>
    </source>
</evidence>
<keyword evidence="2" id="KW-1185">Reference proteome</keyword>
<dbReference type="Proteomes" id="UP000541444">
    <property type="component" value="Unassembled WGS sequence"/>
</dbReference>
<reference evidence="1 2" key="1">
    <citation type="journal article" date="2020" name="IScience">
        <title>Genome Sequencing of the Endangered Kingdonia uniflora (Circaeasteraceae, Ranunculales) Reveals Potential Mechanisms of Evolutionary Specialization.</title>
        <authorList>
            <person name="Sun Y."/>
            <person name="Deng T."/>
            <person name="Zhang A."/>
            <person name="Moore M.J."/>
            <person name="Landis J.B."/>
            <person name="Lin N."/>
            <person name="Zhang H."/>
            <person name="Zhang X."/>
            <person name="Huang J."/>
            <person name="Zhang X."/>
            <person name="Sun H."/>
            <person name="Wang H."/>
        </authorList>
    </citation>
    <scope>NUCLEOTIDE SEQUENCE [LARGE SCALE GENOMIC DNA]</scope>
    <source>
        <strain evidence="1">TB1705</strain>
        <tissue evidence="1">Leaf</tissue>
    </source>
</reference>
<accession>A0A7J7L6I8</accession>
<dbReference type="OrthoDB" id="2669322at2759"/>
<dbReference type="PANTHER" id="PTHR45786:SF74">
    <property type="entry name" value="ATP-DEPENDENT DNA HELICASE"/>
    <property type="match status" value="1"/>
</dbReference>
<evidence type="ECO:0008006" key="3">
    <source>
        <dbReference type="Google" id="ProtNLM"/>
    </source>
</evidence>
<sequence length="110" mass="12845">MECNPFARIYRQACELLNDTYEADNQDINVHAHLHYNSRIDRCRYNLSSTDEIAVILPGDGQESPSTRDIIVYLRGEHKLIRISECHPTYLPMHYVLLFSHGKKWVGNQK</sequence>
<gene>
    <name evidence="1" type="ORF">GIB67_019425</name>
</gene>
<dbReference type="AlphaFoldDB" id="A0A7J7L6I8"/>
<protein>
    <recommendedName>
        <fullName evidence="3">Helitron helicase-like domain-containing protein</fullName>
    </recommendedName>
</protein>
<name>A0A7J7L6I8_9MAGN</name>
<dbReference type="EMBL" id="JACGCM010002607">
    <property type="protein sequence ID" value="KAF6138255.1"/>
    <property type="molecule type" value="Genomic_DNA"/>
</dbReference>
<dbReference type="PANTHER" id="PTHR45786">
    <property type="entry name" value="DNA BINDING PROTEIN-LIKE"/>
    <property type="match status" value="1"/>
</dbReference>
<comment type="caution">
    <text evidence="1">The sequence shown here is derived from an EMBL/GenBank/DDBJ whole genome shotgun (WGS) entry which is preliminary data.</text>
</comment>
<proteinExistence type="predicted"/>
<evidence type="ECO:0000313" key="2">
    <source>
        <dbReference type="Proteomes" id="UP000541444"/>
    </source>
</evidence>